<accession>A0A151P460</accession>
<evidence type="ECO:0000313" key="1">
    <source>
        <dbReference type="EMBL" id="KYO43838.1"/>
    </source>
</evidence>
<reference evidence="1 2" key="1">
    <citation type="journal article" date="2012" name="Genome Biol.">
        <title>Sequencing three crocodilian genomes to illuminate the evolution of archosaurs and amniotes.</title>
        <authorList>
            <person name="St John J.A."/>
            <person name="Braun E.L."/>
            <person name="Isberg S.R."/>
            <person name="Miles L.G."/>
            <person name="Chong A.Y."/>
            <person name="Gongora J."/>
            <person name="Dalzell P."/>
            <person name="Moran C."/>
            <person name="Bed'hom B."/>
            <person name="Abzhanov A."/>
            <person name="Burgess S.C."/>
            <person name="Cooksey A.M."/>
            <person name="Castoe T.A."/>
            <person name="Crawford N.G."/>
            <person name="Densmore L.D."/>
            <person name="Drew J.C."/>
            <person name="Edwards S.V."/>
            <person name="Faircloth B.C."/>
            <person name="Fujita M.K."/>
            <person name="Greenwold M.J."/>
            <person name="Hoffmann F.G."/>
            <person name="Howard J.M."/>
            <person name="Iguchi T."/>
            <person name="Janes D.E."/>
            <person name="Khan S.Y."/>
            <person name="Kohno S."/>
            <person name="de Koning A.J."/>
            <person name="Lance S.L."/>
            <person name="McCarthy F.M."/>
            <person name="McCormack J.E."/>
            <person name="Merchant M.E."/>
            <person name="Peterson D.G."/>
            <person name="Pollock D.D."/>
            <person name="Pourmand N."/>
            <person name="Raney B.J."/>
            <person name="Roessler K.A."/>
            <person name="Sanford J.R."/>
            <person name="Sawyer R.H."/>
            <person name="Schmidt C.J."/>
            <person name="Triplett E.W."/>
            <person name="Tuberville T.D."/>
            <person name="Venegas-Anaya M."/>
            <person name="Howard J.T."/>
            <person name="Jarvis E.D."/>
            <person name="Guillette L.J.Jr."/>
            <person name="Glenn T.C."/>
            <person name="Green R.E."/>
            <person name="Ray D.A."/>
        </authorList>
    </citation>
    <scope>NUCLEOTIDE SEQUENCE [LARGE SCALE GENOMIC DNA]</scope>
    <source>
        <strain evidence="1">KSC_2009_1</strain>
    </source>
</reference>
<dbReference type="EMBL" id="AKHW03001066">
    <property type="protein sequence ID" value="KYO43838.1"/>
    <property type="molecule type" value="Genomic_DNA"/>
</dbReference>
<keyword evidence="2" id="KW-1185">Reference proteome</keyword>
<organism evidence="1 2">
    <name type="scientific">Alligator mississippiensis</name>
    <name type="common">American alligator</name>
    <dbReference type="NCBI Taxonomy" id="8496"/>
    <lineage>
        <taxon>Eukaryota</taxon>
        <taxon>Metazoa</taxon>
        <taxon>Chordata</taxon>
        <taxon>Craniata</taxon>
        <taxon>Vertebrata</taxon>
        <taxon>Euteleostomi</taxon>
        <taxon>Archelosauria</taxon>
        <taxon>Archosauria</taxon>
        <taxon>Crocodylia</taxon>
        <taxon>Alligatoridae</taxon>
        <taxon>Alligatorinae</taxon>
        <taxon>Alligator</taxon>
    </lineage>
</organism>
<dbReference type="AlphaFoldDB" id="A0A151P460"/>
<dbReference type="InterPro" id="IPR053311">
    <property type="entry name" value="Mucosal_Integrity_Assoc"/>
</dbReference>
<sequence>MAPSSTLKATTRAPGSTLGSMTTTTVAMIMNTTTATGPTTITTEPMTIAIATPTDLMTAGNDSTADPTIATVTNPMKPMTTAITTTAQPMKVVTTTMTGATMTATSSSTETKIKTPSSTLKPITTMAQIYQNIQGNQGMKILGLRKGSIVVDYEVILVLPINSKLHTSLRNITKELVMAVKVMAESEGQNCHIQNTTLCFNTSSTFASKATMEEVNSTTFCRSYVPANFSAYYMPLVVSKNSILCVSRNASDHLNCHHGTCQVMHQGPQCL</sequence>
<dbReference type="Proteomes" id="UP000050525">
    <property type="component" value="Unassembled WGS sequence"/>
</dbReference>
<evidence type="ECO:0008006" key="3">
    <source>
        <dbReference type="Google" id="ProtNLM"/>
    </source>
</evidence>
<name>A0A151P460_ALLMI</name>
<evidence type="ECO:0000313" key="2">
    <source>
        <dbReference type="Proteomes" id="UP000050525"/>
    </source>
</evidence>
<gene>
    <name evidence="1" type="ORF">Y1Q_0011141</name>
</gene>
<proteinExistence type="predicted"/>
<dbReference type="PANTHER" id="PTHR37999">
    <property type="entry name" value="MUCIN-17"/>
    <property type="match status" value="1"/>
</dbReference>
<dbReference type="PANTHER" id="PTHR37999:SF2">
    <property type="entry name" value="MUCIN-17"/>
    <property type="match status" value="1"/>
</dbReference>
<comment type="caution">
    <text evidence="1">The sequence shown here is derived from an EMBL/GenBank/DDBJ whole genome shotgun (WGS) entry which is preliminary data.</text>
</comment>
<protein>
    <recommendedName>
        <fullName evidence="3">SEA domain-containing protein</fullName>
    </recommendedName>
</protein>